<dbReference type="AlphaFoldDB" id="A0A2M9AQS9"/>
<keyword evidence="3 7" id="KW-1134">Transmembrane beta strand</keyword>
<evidence type="ECO:0000256" key="4">
    <source>
        <dbReference type="ARBA" id="ARBA00022692"/>
    </source>
</evidence>
<keyword evidence="6 7" id="KW-0998">Cell outer membrane</keyword>
<accession>A0A2M9AQS9</accession>
<evidence type="ECO:0000313" key="11">
    <source>
        <dbReference type="EMBL" id="PJJ48042.1"/>
    </source>
</evidence>
<keyword evidence="12" id="KW-1185">Reference proteome</keyword>
<proteinExistence type="inferred from homology"/>
<evidence type="ECO:0000313" key="12">
    <source>
        <dbReference type="Proteomes" id="UP000228535"/>
    </source>
</evidence>
<comment type="caution">
    <text evidence="11">The sequence shown here is derived from an EMBL/GenBank/DDBJ whole genome shotgun (WGS) entry which is preliminary data.</text>
</comment>
<dbReference type="NCBIfam" id="TIGR04057">
    <property type="entry name" value="SusC_RagA_signa"/>
    <property type="match status" value="1"/>
</dbReference>
<dbReference type="Pfam" id="PF07715">
    <property type="entry name" value="Plug"/>
    <property type="match status" value="1"/>
</dbReference>
<name>A0A2M9AQS9_9BACT</name>
<dbReference type="InterPro" id="IPR023997">
    <property type="entry name" value="TonB-dep_OMP_SusC/RagA_CS"/>
</dbReference>
<dbReference type="NCBIfam" id="TIGR04056">
    <property type="entry name" value="OMP_RagA_SusC"/>
    <property type="match status" value="1"/>
</dbReference>
<evidence type="ECO:0000259" key="10">
    <source>
        <dbReference type="Pfam" id="PF07715"/>
    </source>
</evidence>
<dbReference type="InterPro" id="IPR036942">
    <property type="entry name" value="Beta-barrel_TonB_sf"/>
</dbReference>
<dbReference type="GO" id="GO:0009279">
    <property type="term" value="C:cell outer membrane"/>
    <property type="evidence" value="ECO:0007669"/>
    <property type="project" value="UniProtKB-SubCell"/>
</dbReference>
<sequence length="1053" mass="113327">MKDSLLSLRRLTVPAATLCGLLLLPAVSADAAAFALPPTGAAPTSQPIATPVTGRVLDEKGQPMPGVTVLEKGTTNGVTTDPDGRYSLTVGDNATLTFSFVGYLSQDVPVSGRSEVNVALAVDAKQLSEVVVVGYLTQNRQDVTGSVASVSAQEVRRAPVASVGEAIQGRLPGVQVTNSGQPGQAPNINIRGLGTIASGSGPLYVIDGLWVQGQGGQRDFNPADVESVQVLKDAAALAPYGASGANGVIIITTKKGKAGTTAINFSATGGVQNLVKRLDLMNASQWAAVNNQAYDNAGLPRQPYAANLPAGIDTDWQEEFFKQGSIQDYNLGFSGGGPNSTFNVSGGYFNQKGTVQGPEFERYSFRVNTGFNRGRFRFGENAMLSRTNQIRLNVIPFYGSPFYNVVQMLPVNPVYDPTVPGGYGIGNANASTFGLNPIASQNLLNDTGTSNRLQGNVYGEVSIFDFLRYRLNLATEFHAFHDQQKRQYGIWRQNDITQLSNFGENQGTELFGMAEHTLTFDKSFGNHNLTLVGGYSQQRFQQDFTRGVNFGYGTGPTYYWALDAGSQTPQAIGSSYVWAKQSFFGQATYDYDQRYLLTAAFRRDGSSRFEPGKRWGNFGAASVGWRVSKEAFFEGITAVSDLKLRASYGRLGNDLLVGAYGGSYLSQGFINTNANYALNGSVQNGNGAIQTAYASTGIRWEDRRTTNVGFDAGFVSNRLTLSADYYVSQTYNALINPTLPLTFGNAGPNPFRNLGKLENKGVEFQLGYTDDRNPLRYGATANLTTIKNTVLDLGRAGGEGSGAANFFNGGPRDITRTEVGYEVGSFYLYQFDGIYQTGDAKIPAGLAPGDVRYKDIDNNGIINDKDRAHVGRVFPKLQYGLNLNLGYGGFDLTAFLQGVQGNDVMNLSKFLTDNTADNSNYRADFSPWTPANPSSTTPRAIKSGGPKNGDAAGNNARFNTTRWLEDGSYLRLKNLQLGYTVPKTLLESTKYVTSLRVVATAQNLFTVTDYTGYDPETVGSGGFNTLGNNLARGVDEGSYPNLRSFTLGIQAGF</sequence>
<dbReference type="SUPFAM" id="SSF56935">
    <property type="entry name" value="Porins"/>
    <property type="match status" value="1"/>
</dbReference>
<organism evidence="11 12">
    <name type="scientific">Hymenobacter chitinivorans DSM 11115</name>
    <dbReference type="NCBI Taxonomy" id="1121954"/>
    <lineage>
        <taxon>Bacteria</taxon>
        <taxon>Pseudomonadati</taxon>
        <taxon>Bacteroidota</taxon>
        <taxon>Cytophagia</taxon>
        <taxon>Cytophagales</taxon>
        <taxon>Hymenobacteraceae</taxon>
        <taxon>Hymenobacter</taxon>
    </lineage>
</organism>
<dbReference type="InterPro" id="IPR008969">
    <property type="entry name" value="CarboxyPept-like_regulatory"/>
</dbReference>
<dbReference type="PROSITE" id="PS52016">
    <property type="entry name" value="TONB_DEPENDENT_REC_3"/>
    <property type="match status" value="1"/>
</dbReference>
<dbReference type="Pfam" id="PF13715">
    <property type="entry name" value="CarbopepD_reg_2"/>
    <property type="match status" value="1"/>
</dbReference>
<feature type="chain" id="PRO_5014689554" evidence="9">
    <location>
        <begin position="32"/>
        <end position="1053"/>
    </location>
</feature>
<feature type="signal peptide" evidence="9">
    <location>
        <begin position="1"/>
        <end position="31"/>
    </location>
</feature>
<dbReference type="Gene3D" id="2.60.40.1120">
    <property type="entry name" value="Carboxypeptidase-like, regulatory domain"/>
    <property type="match status" value="1"/>
</dbReference>
<dbReference type="RefSeq" id="WP_100338952.1">
    <property type="nucleotide sequence ID" value="NZ_PGFA01000005.1"/>
</dbReference>
<dbReference type="InterPro" id="IPR039426">
    <property type="entry name" value="TonB-dep_rcpt-like"/>
</dbReference>
<feature type="region of interest" description="Disordered" evidence="8">
    <location>
        <begin position="922"/>
        <end position="954"/>
    </location>
</feature>
<dbReference type="Gene3D" id="2.170.130.10">
    <property type="entry name" value="TonB-dependent receptor, plug domain"/>
    <property type="match status" value="1"/>
</dbReference>
<evidence type="ECO:0000256" key="7">
    <source>
        <dbReference type="PROSITE-ProRule" id="PRU01360"/>
    </source>
</evidence>
<keyword evidence="5 7" id="KW-0472">Membrane</keyword>
<dbReference type="InterPro" id="IPR012910">
    <property type="entry name" value="Plug_dom"/>
</dbReference>
<dbReference type="OrthoDB" id="9768177at2"/>
<evidence type="ECO:0000256" key="5">
    <source>
        <dbReference type="ARBA" id="ARBA00023136"/>
    </source>
</evidence>
<dbReference type="Gene3D" id="2.40.170.20">
    <property type="entry name" value="TonB-dependent receptor, beta-barrel domain"/>
    <property type="match status" value="1"/>
</dbReference>
<keyword evidence="9" id="KW-0732">Signal</keyword>
<comment type="similarity">
    <text evidence="7">Belongs to the TonB-dependent receptor family.</text>
</comment>
<dbReference type="InterPro" id="IPR037066">
    <property type="entry name" value="Plug_dom_sf"/>
</dbReference>
<evidence type="ECO:0000256" key="1">
    <source>
        <dbReference type="ARBA" id="ARBA00004571"/>
    </source>
</evidence>
<gene>
    <name evidence="11" type="ORF">CLV45_4735</name>
</gene>
<feature type="domain" description="TonB-dependent receptor plug" evidence="10">
    <location>
        <begin position="140"/>
        <end position="248"/>
    </location>
</feature>
<feature type="compositionally biased region" description="Polar residues" evidence="8">
    <location>
        <begin position="929"/>
        <end position="938"/>
    </location>
</feature>
<evidence type="ECO:0000256" key="8">
    <source>
        <dbReference type="SAM" id="MobiDB-lite"/>
    </source>
</evidence>
<evidence type="ECO:0000256" key="2">
    <source>
        <dbReference type="ARBA" id="ARBA00022448"/>
    </source>
</evidence>
<reference evidence="11 12" key="1">
    <citation type="submission" date="2017-11" db="EMBL/GenBank/DDBJ databases">
        <title>Genomic Encyclopedia of Archaeal and Bacterial Type Strains, Phase II (KMG-II): From Individual Species to Whole Genera.</title>
        <authorList>
            <person name="Goeker M."/>
        </authorList>
    </citation>
    <scope>NUCLEOTIDE SEQUENCE [LARGE SCALE GENOMIC DNA]</scope>
    <source>
        <strain evidence="11 12">DSM 11115</strain>
    </source>
</reference>
<comment type="subcellular location">
    <subcellularLocation>
        <location evidence="1 7">Cell outer membrane</location>
        <topology evidence="1 7">Multi-pass membrane protein</topology>
    </subcellularLocation>
</comment>
<dbReference type="EMBL" id="PGFA01000005">
    <property type="protein sequence ID" value="PJJ48042.1"/>
    <property type="molecule type" value="Genomic_DNA"/>
</dbReference>
<evidence type="ECO:0000256" key="3">
    <source>
        <dbReference type="ARBA" id="ARBA00022452"/>
    </source>
</evidence>
<evidence type="ECO:0000256" key="6">
    <source>
        <dbReference type="ARBA" id="ARBA00023237"/>
    </source>
</evidence>
<keyword evidence="2 7" id="KW-0813">Transport</keyword>
<dbReference type="SUPFAM" id="SSF49464">
    <property type="entry name" value="Carboxypeptidase regulatory domain-like"/>
    <property type="match status" value="1"/>
</dbReference>
<evidence type="ECO:0000256" key="9">
    <source>
        <dbReference type="SAM" id="SignalP"/>
    </source>
</evidence>
<keyword evidence="4 7" id="KW-0812">Transmembrane</keyword>
<dbReference type="InterPro" id="IPR023996">
    <property type="entry name" value="TonB-dep_OMP_SusC/RagA"/>
</dbReference>
<dbReference type="Proteomes" id="UP000228535">
    <property type="component" value="Unassembled WGS sequence"/>
</dbReference>
<protein>
    <submittedName>
        <fullName evidence="11">TonB-linked SusC/RagA family outer membrane protein</fullName>
    </submittedName>
</protein>